<evidence type="ECO:0000256" key="4">
    <source>
        <dbReference type="ARBA" id="ARBA00022827"/>
    </source>
</evidence>
<dbReference type="Gene3D" id="3.40.50.720">
    <property type="entry name" value="NAD(P)-binding Rossmann-like Domain"/>
    <property type="match status" value="1"/>
</dbReference>
<protein>
    <submittedName>
        <fullName evidence="10">Pyridine nucleotide-disulfide oxidoreductase</fullName>
    </submittedName>
</protein>
<feature type="binding site" evidence="8">
    <location>
        <position position="355"/>
    </location>
    <ligand>
        <name>NADP(+)</name>
        <dbReference type="ChEBI" id="CHEBI:58349"/>
    </ligand>
</feature>
<dbReference type="PANTHER" id="PTHR48467">
    <property type="entry name" value="GLUTAMATE SYNTHASE 1 [NADH], CHLOROPLASTIC-LIKE"/>
    <property type="match status" value="1"/>
</dbReference>
<evidence type="ECO:0000256" key="7">
    <source>
        <dbReference type="PIRSR" id="PIRSR000362-1"/>
    </source>
</evidence>
<dbReference type="InterPro" id="IPR055275">
    <property type="entry name" value="Ferredox_Rdtase"/>
</dbReference>
<dbReference type="InterPro" id="IPR023753">
    <property type="entry name" value="FAD/NAD-binding_dom"/>
</dbReference>
<evidence type="ECO:0000256" key="3">
    <source>
        <dbReference type="ARBA" id="ARBA00022630"/>
    </source>
</evidence>
<dbReference type="InterPro" id="IPR021163">
    <property type="entry name" value="Ferredox_Rdtase_adrenod"/>
</dbReference>
<feature type="binding site" evidence="8">
    <location>
        <position position="205"/>
    </location>
    <ligand>
        <name>NADP(+)</name>
        <dbReference type="ChEBI" id="CHEBI:58349"/>
    </ligand>
</feature>
<name>A0A5S3PBF7_9SPHN</name>
<keyword evidence="3" id="KW-0285">Flavoprotein</keyword>
<dbReference type="PRINTS" id="PR00419">
    <property type="entry name" value="ADXRDTASE"/>
</dbReference>
<keyword evidence="5 8" id="KW-0521">NADP</keyword>
<accession>A0A5S3PBF7</accession>
<evidence type="ECO:0000313" key="11">
    <source>
        <dbReference type="Proteomes" id="UP000309668"/>
    </source>
</evidence>
<dbReference type="AlphaFoldDB" id="A0A5S3PBF7"/>
<comment type="caution">
    <text evidence="10">The sequence shown here is derived from an EMBL/GenBank/DDBJ whole genome shotgun (WGS) entry which is preliminary data.</text>
</comment>
<feature type="binding site" evidence="7">
    <location>
        <position position="42"/>
    </location>
    <ligand>
        <name>FAD</name>
        <dbReference type="ChEBI" id="CHEBI:57692"/>
    </ligand>
</feature>
<evidence type="ECO:0000259" key="9">
    <source>
        <dbReference type="Pfam" id="PF07992"/>
    </source>
</evidence>
<comment type="similarity">
    <text evidence="2">Belongs to the ferredoxin--NADP reductase type 1 family.</text>
</comment>
<keyword evidence="6" id="KW-0560">Oxidoreductase</keyword>
<dbReference type="SUPFAM" id="SSF51971">
    <property type="entry name" value="Nucleotide-binding domain"/>
    <property type="match status" value="1"/>
</dbReference>
<keyword evidence="11" id="KW-1185">Reference proteome</keyword>
<comment type="cofactor">
    <cofactor evidence="1 7">
        <name>FAD</name>
        <dbReference type="ChEBI" id="CHEBI:57692"/>
    </cofactor>
</comment>
<evidence type="ECO:0000256" key="8">
    <source>
        <dbReference type="PIRSR" id="PIRSR000362-2"/>
    </source>
</evidence>
<evidence type="ECO:0000256" key="1">
    <source>
        <dbReference type="ARBA" id="ARBA00001974"/>
    </source>
</evidence>
<feature type="binding site" evidence="7">
    <location>
        <position position="348"/>
    </location>
    <ligand>
        <name>FAD</name>
        <dbReference type="ChEBI" id="CHEBI:57692"/>
    </ligand>
</feature>
<feature type="binding site" evidence="7">
    <location>
        <begin position="355"/>
        <end position="357"/>
    </location>
    <ligand>
        <name>FAD</name>
        <dbReference type="ChEBI" id="CHEBI:57692"/>
    </ligand>
</feature>
<feature type="binding site" evidence="7">
    <location>
        <position position="12"/>
    </location>
    <ligand>
        <name>FAD</name>
        <dbReference type="ChEBI" id="CHEBI:57692"/>
    </ligand>
</feature>
<sequence>MRHIAIVGSGPAGYYTAEAAAKLWGEDVRVDIFDQLPVPYGLIRTGVAPDHQSIKGVSRRYEKVALGDNVRFVGNVSVGSDVSIGELQTLYDAVVLATGAPHDRELGLDGRDAANVFGSAAFVGWYNGHPQFAALDPDLSGRNAVVIGMGNVALDVARILAKTDDEFAGSDIVAHALDALRASQIETITILGRRGPHQIMMTPKELGELMHLERASPHVAGTDLPPLGDDAILEPGMRKSVTLLRDFAAIPENIRGEKPIAIEFDFFASPARLLVEDGRVTTVEVKRTEVVAGKAAATGETYSIPADLVISCIGYRSSPIDGVPFDERAGRFANDEGRILPGLYCVGWAKRGPSGTIGTNRPDGYGVMDLIAEDIGGGARKDGRDGFDAMAAERGLDVVTFRDWQKIEEAEIAAARDGAPREKFVDVASMIAARGV</sequence>
<dbReference type="RefSeq" id="WP_138615655.1">
    <property type="nucleotide sequence ID" value="NZ_VCAO01000001.1"/>
</dbReference>
<dbReference type="Gene3D" id="3.50.50.60">
    <property type="entry name" value="FAD/NAD(P)-binding domain"/>
    <property type="match status" value="1"/>
</dbReference>
<evidence type="ECO:0000256" key="5">
    <source>
        <dbReference type="ARBA" id="ARBA00022857"/>
    </source>
</evidence>
<proteinExistence type="inferred from homology"/>
<dbReference type="GO" id="GO:0016491">
    <property type="term" value="F:oxidoreductase activity"/>
    <property type="evidence" value="ECO:0007669"/>
    <property type="project" value="UniProtKB-KW"/>
</dbReference>
<dbReference type="PANTHER" id="PTHR48467:SF1">
    <property type="entry name" value="GLUTAMATE SYNTHASE 1 [NADH], CHLOROPLASTIC-LIKE"/>
    <property type="match status" value="1"/>
</dbReference>
<organism evidence="10 11">
    <name type="scientific">Qipengyuania marisflavi</name>
    <dbReference type="NCBI Taxonomy" id="2486356"/>
    <lineage>
        <taxon>Bacteria</taxon>
        <taxon>Pseudomonadati</taxon>
        <taxon>Pseudomonadota</taxon>
        <taxon>Alphaproteobacteria</taxon>
        <taxon>Sphingomonadales</taxon>
        <taxon>Erythrobacteraceae</taxon>
        <taxon>Qipengyuania</taxon>
    </lineage>
</organism>
<evidence type="ECO:0000313" key="10">
    <source>
        <dbReference type="EMBL" id="TMM50095.1"/>
    </source>
</evidence>
<feature type="binding site" evidence="7">
    <location>
        <position position="78"/>
    </location>
    <ligand>
        <name>FAD</name>
        <dbReference type="ChEBI" id="CHEBI:57692"/>
    </ligand>
</feature>
<dbReference type="OrthoDB" id="9803192at2"/>
<dbReference type="Proteomes" id="UP000309668">
    <property type="component" value="Unassembled WGS sequence"/>
</dbReference>
<dbReference type="InterPro" id="IPR036188">
    <property type="entry name" value="FAD/NAD-bd_sf"/>
</dbReference>
<gene>
    <name evidence="10" type="ORF">FEV51_02560</name>
</gene>
<dbReference type="Pfam" id="PF07992">
    <property type="entry name" value="Pyr_redox_2"/>
    <property type="match status" value="1"/>
</dbReference>
<keyword evidence="4 7" id="KW-0274">FAD</keyword>
<feature type="binding site" evidence="8">
    <location>
        <begin position="193"/>
        <end position="194"/>
    </location>
    <ligand>
        <name>NADP(+)</name>
        <dbReference type="ChEBI" id="CHEBI:58349"/>
    </ligand>
</feature>
<dbReference type="EMBL" id="VCAO01000001">
    <property type="protein sequence ID" value="TMM50095.1"/>
    <property type="molecule type" value="Genomic_DNA"/>
</dbReference>
<feature type="domain" description="FAD/NAD(P)-binding" evidence="9">
    <location>
        <begin position="3"/>
        <end position="166"/>
    </location>
</feature>
<reference evidence="10 11" key="1">
    <citation type="submission" date="2019-05" db="EMBL/GenBank/DDBJ databases">
        <title>Erythrobacter marisflavi sp. nov., isolated from isolated from water of an estuary environment.</title>
        <authorList>
            <person name="Yoon J.-H."/>
        </authorList>
    </citation>
    <scope>NUCLEOTIDE SEQUENCE [LARGE SCALE GENOMIC DNA]</scope>
    <source>
        <strain evidence="10 11">KEM-5</strain>
    </source>
</reference>
<evidence type="ECO:0000256" key="6">
    <source>
        <dbReference type="ARBA" id="ARBA00023002"/>
    </source>
</evidence>
<dbReference type="PIRSF" id="PIRSF000362">
    <property type="entry name" value="FNR"/>
    <property type="match status" value="1"/>
</dbReference>
<evidence type="ECO:0000256" key="2">
    <source>
        <dbReference type="ARBA" id="ARBA00008312"/>
    </source>
</evidence>